<comment type="catalytic activity">
    <reaction evidence="48">
        <text>(2E)-decenoyl-[ACP] + NADPH + H(+) = decanoyl-[ACP] + NADP(+)</text>
        <dbReference type="Rhea" id="RHEA:41864"/>
        <dbReference type="Rhea" id="RHEA-COMP:9639"/>
        <dbReference type="Rhea" id="RHEA-COMP:9640"/>
        <dbReference type="ChEBI" id="CHEBI:15378"/>
        <dbReference type="ChEBI" id="CHEBI:57783"/>
        <dbReference type="ChEBI" id="CHEBI:58349"/>
        <dbReference type="ChEBI" id="CHEBI:78467"/>
        <dbReference type="ChEBI" id="CHEBI:78468"/>
    </reaction>
    <physiologicalReaction direction="left-to-right" evidence="48">
        <dbReference type="Rhea" id="RHEA:41865"/>
    </physiologicalReaction>
</comment>
<evidence type="ECO:0000256" key="41">
    <source>
        <dbReference type="ARBA" id="ARBA00049019"/>
    </source>
</evidence>
<evidence type="ECO:0000256" key="31">
    <source>
        <dbReference type="ARBA" id="ARBA00048051"/>
    </source>
</evidence>
<dbReference type="PROSITE" id="PS00012">
    <property type="entry name" value="PHOSPHOPANTETHEINE"/>
    <property type="match status" value="1"/>
</dbReference>
<dbReference type="GO" id="GO:0016297">
    <property type="term" value="F:fatty acyl-[ACP] hydrolase activity"/>
    <property type="evidence" value="ECO:0007669"/>
    <property type="project" value="UniProtKB-EC"/>
</dbReference>
<dbReference type="STRING" id="1123510.GCA_000620025_00570"/>
<dbReference type="SUPFAM" id="SSF53901">
    <property type="entry name" value="Thiolase-like"/>
    <property type="match status" value="1"/>
</dbReference>
<keyword evidence="4" id="KW-0597">Phosphoprotein</keyword>
<comment type="catalytic activity">
    <reaction evidence="20">
        <text>3-oxooctadecanoyl-[ACP] + NADPH + H(+) = (3R)-hydroxyoctadecanoyl-[ACP] + NADP(+)</text>
        <dbReference type="Rhea" id="RHEA:41920"/>
        <dbReference type="Rhea" id="RHEA-COMP:9653"/>
        <dbReference type="Rhea" id="RHEA-COMP:9654"/>
        <dbReference type="ChEBI" id="CHEBI:15378"/>
        <dbReference type="ChEBI" id="CHEBI:57783"/>
        <dbReference type="ChEBI" id="CHEBI:58349"/>
        <dbReference type="ChEBI" id="CHEBI:78487"/>
        <dbReference type="ChEBI" id="CHEBI:78488"/>
    </reaction>
    <physiologicalReaction direction="left-to-right" evidence="20">
        <dbReference type="Rhea" id="RHEA:41921"/>
    </physiologicalReaction>
</comment>
<comment type="catalytic activity">
    <reaction evidence="15">
        <text>(3R)-hydroxytetradecanoyl-[ACP] = (2E)-tetradecenoyl-[ACP] + H2O</text>
        <dbReference type="Rhea" id="RHEA:41892"/>
        <dbReference type="Rhea" id="RHEA-COMP:9646"/>
        <dbReference type="Rhea" id="RHEA-COMP:9647"/>
        <dbReference type="ChEBI" id="CHEBI:15377"/>
        <dbReference type="ChEBI" id="CHEBI:78474"/>
        <dbReference type="ChEBI" id="CHEBI:78475"/>
    </reaction>
    <physiologicalReaction direction="left-to-right" evidence="15">
        <dbReference type="Rhea" id="RHEA:41893"/>
    </physiologicalReaction>
</comment>
<comment type="pathway">
    <text evidence="1">Lipid metabolism; fatty acid biosynthesis.</text>
</comment>
<dbReference type="EMBL" id="AP018933">
    <property type="protein sequence ID" value="BBG29152.1"/>
    <property type="molecule type" value="Genomic_DNA"/>
</dbReference>
<dbReference type="Proteomes" id="UP000267342">
    <property type="component" value="Chromosome"/>
</dbReference>
<dbReference type="GO" id="GO:0141148">
    <property type="term" value="F:enoyl-[acyl-carrier-protein] reductase (NADPH) activity"/>
    <property type="evidence" value="ECO:0007669"/>
    <property type="project" value="UniProtKB-EC"/>
</dbReference>
<dbReference type="InterPro" id="IPR049551">
    <property type="entry name" value="PKS_DH_C"/>
</dbReference>
<keyword evidence="3" id="KW-0596">Phosphopantetheine</keyword>
<evidence type="ECO:0000256" key="12">
    <source>
        <dbReference type="ARBA" id="ARBA00023373"/>
    </source>
</evidence>
<comment type="catalytic activity">
    <reaction evidence="33">
        <text>tetradecanoyl-[ACP] + H2O = tetradecanoate + holo-[ACP] + H(+)</text>
        <dbReference type="Rhea" id="RHEA:30123"/>
        <dbReference type="Rhea" id="RHEA-COMP:9648"/>
        <dbReference type="Rhea" id="RHEA-COMP:9685"/>
        <dbReference type="ChEBI" id="CHEBI:15377"/>
        <dbReference type="ChEBI" id="CHEBI:15378"/>
        <dbReference type="ChEBI" id="CHEBI:30807"/>
        <dbReference type="ChEBI" id="CHEBI:64479"/>
        <dbReference type="ChEBI" id="CHEBI:78477"/>
        <dbReference type="EC" id="3.1.2.14"/>
    </reaction>
    <physiologicalReaction direction="left-to-right" evidence="33">
        <dbReference type="Rhea" id="RHEA:30124"/>
    </physiologicalReaction>
</comment>
<evidence type="ECO:0000256" key="22">
    <source>
        <dbReference type="ARBA" id="ARBA00047400"/>
    </source>
</evidence>
<comment type="catalytic activity">
    <reaction evidence="31">
        <text>hexadecanoyl-[ACP] + malonyl-[ACP] + H(+) = 3-oxooctadecanoyl-[ACP] + holo-[ACP] + CO2</text>
        <dbReference type="Rhea" id="RHEA:41916"/>
        <dbReference type="Rhea" id="RHEA-COMP:9623"/>
        <dbReference type="Rhea" id="RHEA-COMP:9652"/>
        <dbReference type="Rhea" id="RHEA-COMP:9653"/>
        <dbReference type="Rhea" id="RHEA-COMP:9685"/>
        <dbReference type="ChEBI" id="CHEBI:15378"/>
        <dbReference type="ChEBI" id="CHEBI:16526"/>
        <dbReference type="ChEBI" id="CHEBI:64479"/>
        <dbReference type="ChEBI" id="CHEBI:78449"/>
        <dbReference type="ChEBI" id="CHEBI:78483"/>
        <dbReference type="ChEBI" id="CHEBI:78487"/>
    </reaction>
    <physiologicalReaction direction="left-to-right" evidence="31">
        <dbReference type="Rhea" id="RHEA:41917"/>
    </physiologicalReaction>
</comment>
<feature type="region of interest" description="C-terminal hotdog fold" evidence="51">
    <location>
        <begin position="1096"/>
        <end position="1237"/>
    </location>
</feature>
<evidence type="ECO:0000256" key="17">
    <source>
        <dbReference type="ARBA" id="ARBA00023401"/>
    </source>
</evidence>
<dbReference type="InterPro" id="IPR036736">
    <property type="entry name" value="ACP-like_sf"/>
</dbReference>
<dbReference type="PROSITE" id="PS00606">
    <property type="entry name" value="KS3_1"/>
    <property type="match status" value="1"/>
</dbReference>
<dbReference type="InterPro" id="IPR050091">
    <property type="entry name" value="PKS_NRPS_Biosynth_Enz"/>
</dbReference>
<evidence type="ECO:0000256" key="25">
    <source>
        <dbReference type="ARBA" id="ARBA00047500"/>
    </source>
</evidence>
<dbReference type="FunFam" id="3.40.47.10:FF:000019">
    <property type="entry name" value="Polyketide synthase type I"/>
    <property type="match status" value="1"/>
</dbReference>
<keyword evidence="5" id="KW-0808">Transferase</keyword>
<dbReference type="GO" id="GO:0019171">
    <property type="term" value="F:(3R)-hydroxyacyl-[acyl-carrier-protein] dehydratase activity"/>
    <property type="evidence" value="ECO:0007669"/>
    <property type="project" value="UniProtKB-EC"/>
</dbReference>
<evidence type="ECO:0000256" key="37">
    <source>
        <dbReference type="ARBA" id="ARBA00048650"/>
    </source>
</evidence>
<dbReference type="PANTHER" id="PTHR43775">
    <property type="entry name" value="FATTY ACID SYNTHASE"/>
    <property type="match status" value="1"/>
</dbReference>
<dbReference type="InterPro" id="IPR036291">
    <property type="entry name" value="NAD(P)-bd_dom_sf"/>
</dbReference>
<dbReference type="SMART" id="SM00822">
    <property type="entry name" value="PKS_KR"/>
    <property type="match status" value="1"/>
</dbReference>
<dbReference type="InterPro" id="IPR029058">
    <property type="entry name" value="AB_hydrolase_fold"/>
</dbReference>
<dbReference type="SMART" id="SM00827">
    <property type="entry name" value="PKS_AT"/>
    <property type="match status" value="1"/>
</dbReference>
<evidence type="ECO:0000256" key="30">
    <source>
        <dbReference type="ARBA" id="ARBA00047961"/>
    </source>
</evidence>
<comment type="catalytic activity">
    <reaction evidence="38">
        <text>holo-[ACP] + acetyl-CoA = acetyl-[ACP] + CoA</text>
        <dbReference type="Rhea" id="RHEA:41788"/>
        <dbReference type="Rhea" id="RHEA-COMP:9621"/>
        <dbReference type="Rhea" id="RHEA-COMP:9685"/>
        <dbReference type="ChEBI" id="CHEBI:57287"/>
        <dbReference type="ChEBI" id="CHEBI:57288"/>
        <dbReference type="ChEBI" id="CHEBI:64479"/>
        <dbReference type="ChEBI" id="CHEBI:78446"/>
        <dbReference type="EC" id="2.3.1.38"/>
    </reaction>
    <physiologicalReaction direction="left-to-right" evidence="38">
        <dbReference type="Rhea" id="RHEA:41789"/>
    </physiologicalReaction>
</comment>
<keyword evidence="56" id="KW-1185">Reference proteome</keyword>
<dbReference type="GO" id="GO:0031177">
    <property type="term" value="F:phosphopantetheine binding"/>
    <property type="evidence" value="ECO:0007669"/>
    <property type="project" value="InterPro"/>
</dbReference>
<comment type="catalytic activity">
    <reaction evidence="44">
        <text>3-oxododecanoyl-[ACP] + NADPH + H(+) = (3R)-hydroxydodecanoyl-[ACP] + NADP(+)</text>
        <dbReference type="Rhea" id="RHEA:41872"/>
        <dbReference type="Rhea" id="RHEA-COMP:9641"/>
        <dbReference type="Rhea" id="RHEA-COMP:9642"/>
        <dbReference type="ChEBI" id="CHEBI:15378"/>
        <dbReference type="ChEBI" id="CHEBI:57783"/>
        <dbReference type="ChEBI" id="CHEBI:58349"/>
        <dbReference type="ChEBI" id="CHEBI:78469"/>
        <dbReference type="ChEBI" id="CHEBI:78470"/>
    </reaction>
    <physiologicalReaction direction="left-to-right" evidence="44">
        <dbReference type="Rhea" id="RHEA:41873"/>
    </physiologicalReaction>
</comment>
<dbReference type="InterPro" id="IPR049900">
    <property type="entry name" value="PKS_mFAS_DH"/>
</dbReference>
<evidence type="ECO:0000256" key="28">
    <source>
        <dbReference type="ARBA" id="ARBA00047897"/>
    </source>
</evidence>
<evidence type="ECO:0000313" key="56">
    <source>
        <dbReference type="Proteomes" id="UP000267342"/>
    </source>
</evidence>
<dbReference type="SUPFAM" id="SSF50129">
    <property type="entry name" value="GroES-like"/>
    <property type="match status" value="1"/>
</dbReference>
<organism evidence="55 56">
    <name type="scientific">Zymobacter palmae</name>
    <dbReference type="NCBI Taxonomy" id="33074"/>
    <lineage>
        <taxon>Bacteria</taxon>
        <taxon>Pseudomonadati</taxon>
        <taxon>Pseudomonadota</taxon>
        <taxon>Gammaproteobacteria</taxon>
        <taxon>Oceanospirillales</taxon>
        <taxon>Halomonadaceae</taxon>
        <taxon>Zymobacter group</taxon>
        <taxon>Zymobacter</taxon>
    </lineage>
</organism>
<dbReference type="SMART" id="SM00826">
    <property type="entry name" value="PKS_DH"/>
    <property type="match status" value="1"/>
</dbReference>
<evidence type="ECO:0000256" key="35">
    <source>
        <dbReference type="ARBA" id="ARBA00048506"/>
    </source>
</evidence>
<evidence type="ECO:0000256" key="48">
    <source>
        <dbReference type="ARBA" id="ARBA00049521"/>
    </source>
</evidence>
<comment type="catalytic activity">
    <reaction evidence="24">
        <text>tetradecanoyl-[ACP] + malonyl-[ACP] + H(+) = 3-oxohexadecanoyl-[ACP] + holo-[ACP] + CO2</text>
        <dbReference type="Rhea" id="RHEA:41900"/>
        <dbReference type="Rhea" id="RHEA-COMP:9623"/>
        <dbReference type="Rhea" id="RHEA-COMP:9648"/>
        <dbReference type="Rhea" id="RHEA-COMP:9649"/>
        <dbReference type="Rhea" id="RHEA-COMP:9685"/>
        <dbReference type="ChEBI" id="CHEBI:15378"/>
        <dbReference type="ChEBI" id="CHEBI:16526"/>
        <dbReference type="ChEBI" id="CHEBI:64479"/>
        <dbReference type="ChEBI" id="CHEBI:78449"/>
        <dbReference type="ChEBI" id="CHEBI:78477"/>
        <dbReference type="ChEBI" id="CHEBI:78478"/>
    </reaction>
    <physiologicalReaction direction="left-to-right" evidence="24">
        <dbReference type="Rhea" id="RHEA:41901"/>
    </physiologicalReaction>
</comment>
<evidence type="ECO:0000256" key="23">
    <source>
        <dbReference type="ARBA" id="ARBA00047440"/>
    </source>
</evidence>
<dbReference type="GO" id="GO:0004315">
    <property type="term" value="F:3-oxoacyl-[acyl-carrier-protein] synthase activity"/>
    <property type="evidence" value="ECO:0007669"/>
    <property type="project" value="UniProtKB-EC"/>
</dbReference>
<dbReference type="InterPro" id="IPR020807">
    <property type="entry name" value="PKS_DH"/>
</dbReference>
<comment type="catalytic activity">
    <reaction evidence="32">
        <text>(2E)-dodecenoyl-[ACP] + NADPH + H(+) = dodecanoyl-[ACP] + NADP(+)</text>
        <dbReference type="Rhea" id="RHEA:41880"/>
        <dbReference type="Rhea" id="RHEA-COMP:9643"/>
        <dbReference type="Rhea" id="RHEA-COMP:9644"/>
        <dbReference type="ChEBI" id="CHEBI:15378"/>
        <dbReference type="ChEBI" id="CHEBI:57783"/>
        <dbReference type="ChEBI" id="CHEBI:58349"/>
        <dbReference type="ChEBI" id="CHEBI:65264"/>
        <dbReference type="ChEBI" id="CHEBI:78472"/>
    </reaction>
    <physiologicalReaction direction="left-to-right" evidence="32">
        <dbReference type="Rhea" id="RHEA:41881"/>
    </physiologicalReaction>
</comment>
<dbReference type="InterPro" id="IPR006162">
    <property type="entry name" value="Ppantetheine_attach_site"/>
</dbReference>
<comment type="catalytic activity">
    <reaction evidence="28">
        <text>(2E)-hexenoyl-[ACP] + NADPH + H(+) = hexanoyl-[ACP] + NADP(+)</text>
        <dbReference type="Rhea" id="RHEA:41832"/>
        <dbReference type="Rhea" id="RHEA-COMP:9631"/>
        <dbReference type="Rhea" id="RHEA-COMP:9632"/>
        <dbReference type="ChEBI" id="CHEBI:15378"/>
        <dbReference type="ChEBI" id="CHEBI:57783"/>
        <dbReference type="ChEBI" id="CHEBI:58349"/>
        <dbReference type="ChEBI" id="CHEBI:78458"/>
        <dbReference type="ChEBI" id="CHEBI:78459"/>
    </reaction>
    <physiologicalReaction direction="left-to-right" evidence="28">
        <dbReference type="Rhea" id="RHEA:41833"/>
    </physiologicalReaction>
</comment>
<evidence type="ECO:0000259" key="52">
    <source>
        <dbReference type="PROSITE" id="PS50075"/>
    </source>
</evidence>
<dbReference type="Pfam" id="PF00109">
    <property type="entry name" value="ketoacyl-synt"/>
    <property type="match status" value="1"/>
</dbReference>
<evidence type="ECO:0000256" key="26">
    <source>
        <dbReference type="ARBA" id="ARBA00047578"/>
    </source>
</evidence>
<evidence type="ECO:0000256" key="38">
    <source>
        <dbReference type="ARBA" id="ARBA00048691"/>
    </source>
</evidence>
<dbReference type="Pfam" id="PF02801">
    <property type="entry name" value="Ketoacyl-synt_C"/>
    <property type="match status" value="1"/>
</dbReference>
<dbReference type="SMART" id="SM00824">
    <property type="entry name" value="PKS_TE"/>
    <property type="match status" value="1"/>
</dbReference>
<dbReference type="Pfam" id="PF08659">
    <property type="entry name" value="KR"/>
    <property type="match status" value="1"/>
</dbReference>
<comment type="catalytic activity">
    <reaction evidence="17">
        <text>(3R)-hydroxyhexadecanoyl-[ACP] = (2E)-hexadecenoyl-[ACP] + H2O</text>
        <dbReference type="Rhea" id="RHEA:41908"/>
        <dbReference type="Rhea" id="RHEA-COMP:9650"/>
        <dbReference type="Rhea" id="RHEA-COMP:9651"/>
        <dbReference type="ChEBI" id="CHEBI:15377"/>
        <dbReference type="ChEBI" id="CHEBI:78480"/>
        <dbReference type="ChEBI" id="CHEBI:78481"/>
    </reaction>
    <physiologicalReaction direction="left-to-right" evidence="17">
        <dbReference type="Rhea" id="RHEA:41909"/>
    </physiologicalReaction>
</comment>
<evidence type="ECO:0000256" key="47">
    <source>
        <dbReference type="ARBA" id="ARBA00049449"/>
    </source>
</evidence>
<dbReference type="Gene3D" id="3.40.47.10">
    <property type="match status" value="1"/>
</dbReference>
<dbReference type="InterPro" id="IPR016039">
    <property type="entry name" value="Thiolase-like"/>
</dbReference>
<comment type="catalytic activity">
    <reaction evidence="35">
        <text>a fatty acyl-[ACP] + malonyl-[ACP] + H(+) = a 3-oxoacyl-[ACP] + holo-[ACP] + CO2</text>
        <dbReference type="Rhea" id="RHEA:22836"/>
        <dbReference type="Rhea" id="RHEA-COMP:9623"/>
        <dbReference type="Rhea" id="RHEA-COMP:9685"/>
        <dbReference type="Rhea" id="RHEA-COMP:9916"/>
        <dbReference type="Rhea" id="RHEA-COMP:14125"/>
        <dbReference type="ChEBI" id="CHEBI:15378"/>
        <dbReference type="ChEBI" id="CHEBI:16526"/>
        <dbReference type="ChEBI" id="CHEBI:64479"/>
        <dbReference type="ChEBI" id="CHEBI:78449"/>
        <dbReference type="ChEBI" id="CHEBI:78776"/>
        <dbReference type="ChEBI" id="CHEBI:138651"/>
        <dbReference type="EC" id="2.3.1.41"/>
    </reaction>
    <physiologicalReaction direction="left-to-right" evidence="35">
        <dbReference type="Rhea" id="RHEA:22837"/>
    </physiologicalReaction>
</comment>
<evidence type="ECO:0000256" key="42">
    <source>
        <dbReference type="ARBA" id="ARBA00049109"/>
    </source>
</evidence>
<comment type="catalytic activity">
    <reaction evidence="12">
        <text>(3R)-hydroxyhexanoyl-[ACP] = (2E)-hexenoyl-[ACP] + H2O</text>
        <dbReference type="Rhea" id="RHEA:41828"/>
        <dbReference type="Rhea" id="RHEA-COMP:9630"/>
        <dbReference type="Rhea" id="RHEA-COMP:9631"/>
        <dbReference type="ChEBI" id="CHEBI:15377"/>
        <dbReference type="ChEBI" id="CHEBI:78457"/>
        <dbReference type="ChEBI" id="CHEBI:78458"/>
    </reaction>
    <physiologicalReaction direction="left-to-right" evidence="12">
        <dbReference type="Rhea" id="RHEA:41829"/>
    </physiologicalReaction>
</comment>
<dbReference type="InterPro" id="IPR001031">
    <property type="entry name" value="Thioesterase"/>
</dbReference>
<comment type="catalytic activity">
    <reaction evidence="25">
        <text>(2E)-butenoyl-[ACP] + NADPH + H(+) = butanoyl-[ACP] + NADP(+)</text>
        <dbReference type="Rhea" id="RHEA:41812"/>
        <dbReference type="Rhea" id="RHEA-COMP:9627"/>
        <dbReference type="Rhea" id="RHEA-COMP:9628"/>
        <dbReference type="ChEBI" id="CHEBI:15378"/>
        <dbReference type="ChEBI" id="CHEBI:57783"/>
        <dbReference type="ChEBI" id="CHEBI:58349"/>
        <dbReference type="ChEBI" id="CHEBI:78453"/>
        <dbReference type="ChEBI" id="CHEBI:78454"/>
    </reaction>
    <physiologicalReaction direction="left-to-right" evidence="25">
        <dbReference type="Rhea" id="RHEA:41813"/>
    </physiologicalReaction>
</comment>
<sequence>MTATPSTPSSSGSNEQRLADALRSSLRAHEQLKQRYQQQVDANHEPIAIIAMGCRLPGGIDSPEKLWQCLEEGADVIGPLPDDRGWDIDALFGDDASAKAKAAQWQGGFVEDIAGFDAEFFRISNREALVIDPQQRFLMELAWEVLERANIVPATLKGSQTGVFIGSCYDHYIPDITHRTPETDGYRLQGMEMSMASGRISYTLGLNGPAVTIDTACSSSLTALHLAEKSLREKECDLAIVGATTLIAQPDVFVEFTRQGGLAADGRCKAFADAADGTGFSEGAGVLLLARLSDALAAGYPIQALIRGSALNQDGASNGLTAPSGPAQEQVIRSAVKNAQLTLAEVDAVEAHGTGTTLGDPIEANALLNTYGKAHSDEQPLWLGSVKSNLGHTQLTAGVVSIIKMVMALQHEQLPQTLHVDRPTTKVDWQDGGIKLLCQPQPWPRDAQHPRRAGISGFGFSGSNAHVIVEEAPLLNDEDRARPPLQPLSVNLPTSVLPISAASPDGLAAQARQLAEALRENSDTALSDIGHSLATYRTHFDYRAVVTAATREEAVAALEGIAEQRFVSGVAQGIRTAGNIAFLFSGQGAQWATMGRTLYAASPVFADALDALCDAFDPLLPQPLKSVMFAEKSSNDALLLNRTDFTQAALFTFEVALYRLLERLGITPDAVTGHSIGEIAAAHVAGVFSLNDAVRFVATRGRLMQGITRVGAMVAIETDEASLLASIGDDERISIAALNAPDSTVISGDEAAVLALAEQWKQKGKRTHRLSVSHAFHSPHIDSIVDELRATLTTLSYRAPRLPIISTVTGKPLTAEEACSPDYWAHQARSAVRFADAAHWLLTHNTRLTFEVGPDSVLAALGRANGMAHSGNTDTLWLAAMRRERDEARTLLAGLAALHAHGVTPDWQQLLPAAAPVTLPTYPFQHRHYWLTLSENNAPTMRHSGTIALSHAFLEQGVELADQSGWIFTGHVRPDEHPWIKEHRVHGDIAIAGAMTSEMIHHAGKQFGYGVVNDLVLQTLMTFPDGASADVQLRVELPNEHGQCKAAFYYRPRFDGNSDELEPTWIKHATLSLGASPQQIPEWEDIDTTSWPPQGAEPLDMDDMYRHLRSLGPAFRRLKAAWRSPEGVYFEADLTQDELNKIGRFDLHPVLLDTGLQAGFMNAPQAEDAPVHVLFMVSGLHIYAQGARSIRGLLTTDEVETNYEHSEHSVRLFDDTYTPVAEVKSFVLKSFDPQQARPPQYYRPPYRLLWKALEITDAKASADIQWVIPAASTVPTTAATLAQQALSDIDDARAALTQAPQDGITALLCTGTEDESPVNAAHQHLQQATEQLQRWLADAHTASRPMVWITRHAIATDDTEDVTDLAWAPLWGLIRTAQHEHPDRFLLIDLDEDERSWQALPAAIGTLIAERNSQGALRRGQLQVPKLTRTVPAELLPLPAGNHGTLVQKDASSLTASAFAWKDDAQTSLQPQQLRIAVRAAALPRAGFHTDTVAHGIAGVVEACGHDVSAWQPGDRVMVISHEKGLPVQLIVSEHDVLPQPAEWTFAEAATSIVPYTEAWQSLTQHASSITGHRLLIADASSTQGTAAAWLAEALGADVHAITPTGQLASAAEYDSASIHCVRPEEADQLTDIDVTLRQTDSDTALGRGKALTIAPLTSPLSFREEEAQALAATLASMPPLAPDATDVRYAAHALQRHALNTDDDRALAFTVPHELDQNGTVLITGATGALAQVAARHLASRLGMRHFLLASRRGPNAPQAERIVQDLNALGAEATLVACDVAKEEDVCALLDAVPAEHPLTAVLHAAGVVDTAMLDAMTPAQLHNVMRPKVDAAWHLHRLTRHSDLAAFVLYSTSVDLLTQKGQSGYAAANIFLDALAHHRRHQGLPASALAWGMWTERSEMGKQLGNELIDTIMTSGHLPLPTPQGLSYLISALGTGAESHATMLLPTRLHLAAFQDVPCLAPLLTELSDSATIARTAPQKNIAQQLAALSAEERRQRLLELAIQQVSEVLNHPDPSSIRSDVTFTSLGLDSLTSVETSQRLSALIGTRLPATIMFSHETPIALAEFLDSVLSAPNTAAIASSPQTGRFYAQLKQGVEQQRVPETLMEMANAAGARPQFSEEDATEHLTTPVWVRQQGNRPLLVCLNSFIPAAVDLTYQRLINGLGEQVDAVTIPLPGYQEVALPTTPAAAARALAETIVRCTDGRPFILLGFSTGGVMAYAVAEALVQQGVTPDSVVMIDSSTMSTSLHDIMNEVMGDWLTSKSEFWTYDDQGLGALAWYATLFSQHWTPTTLPAPVLLVQSMSPPKGVDSVKLACQWPTLTDKAMTPGRHFELLTTYVEHTTERVQELLARQEVLHSVFADE</sequence>
<evidence type="ECO:0000256" key="27">
    <source>
        <dbReference type="ARBA" id="ARBA00047810"/>
    </source>
</evidence>
<comment type="catalytic activity">
    <reaction evidence="45">
        <text>3-oxohexadecanoyl-[ACP] + NADPH + H(+) = (3R)-hydroxyhexadecanoyl-[ACP] + NADP(+)</text>
        <dbReference type="Rhea" id="RHEA:41904"/>
        <dbReference type="Rhea" id="RHEA-COMP:9649"/>
        <dbReference type="Rhea" id="RHEA-COMP:9650"/>
        <dbReference type="ChEBI" id="CHEBI:15378"/>
        <dbReference type="ChEBI" id="CHEBI:57783"/>
        <dbReference type="ChEBI" id="CHEBI:58349"/>
        <dbReference type="ChEBI" id="CHEBI:78478"/>
        <dbReference type="ChEBI" id="CHEBI:78480"/>
    </reaction>
    <physiologicalReaction direction="left-to-right" evidence="45">
        <dbReference type="Rhea" id="RHEA:41905"/>
    </physiologicalReaction>
</comment>
<dbReference type="Pfam" id="PF00975">
    <property type="entry name" value="Thioesterase"/>
    <property type="match status" value="1"/>
</dbReference>
<comment type="catalytic activity">
    <reaction evidence="13">
        <text>(3R)-hydroxydecanoyl-[ACP] = (2E)-decenoyl-[ACP] + H2O</text>
        <dbReference type="Rhea" id="RHEA:41860"/>
        <dbReference type="Rhea" id="RHEA-COMP:9638"/>
        <dbReference type="Rhea" id="RHEA-COMP:9639"/>
        <dbReference type="ChEBI" id="CHEBI:15377"/>
        <dbReference type="ChEBI" id="CHEBI:78466"/>
        <dbReference type="ChEBI" id="CHEBI:78467"/>
    </reaction>
    <physiologicalReaction direction="left-to-right" evidence="13">
        <dbReference type="Rhea" id="RHEA:41861"/>
    </physiologicalReaction>
</comment>
<evidence type="ECO:0000256" key="33">
    <source>
        <dbReference type="ARBA" id="ARBA00048289"/>
    </source>
</evidence>
<dbReference type="InterPro" id="IPR055123">
    <property type="entry name" value="SpnB-like_Rossmann"/>
</dbReference>
<evidence type="ECO:0000256" key="4">
    <source>
        <dbReference type="ARBA" id="ARBA00022553"/>
    </source>
</evidence>
<evidence type="ECO:0000256" key="6">
    <source>
        <dbReference type="ARBA" id="ARBA00022799"/>
    </source>
</evidence>
<dbReference type="SUPFAM" id="SSF53474">
    <property type="entry name" value="alpha/beta-Hydrolases"/>
    <property type="match status" value="1"/>
</dbReference>
<evidence type="ECO:0000256" key="20">
    <source>
        <dbReference type="ARBA" id="ARBA00047300"/>
    </source>
</evidence>
<protein>
    <submittedName>
        <fullName evidence="55">Modular polyketide synthase</fullName>
    </submittedName>
</protein>
<dbReference type="UniPathway" id="UPA00094"/>
<comment type="catalytic activity">
    <reaction evidence="43">
        <text>(2E)-tetradecenoyl-[ACP] + NADPH + H(+) = tetradecanoyl-[ACP] + NADP(+)</text>
        <dbReference type="Rhea" id="RHEA:41896"/>
        <dbReference type="Rhea" id="RHEA-COMP:9647"/>
        <dbReference type="Rhea" id="RHEA-COMP:9648"/>
        <dbReference type="ChEBI" id="CHEBI:15378"/>
        <dbReference type="ChEBI" id="CHEBI:57783"/>
        <dbReference type="ChEBI" id="CHEBI:58349"/>
        <dbReference type="ChEBI" id="CHEBI:78475"/>
        <dbReference type="ChEBI" id="CHEBI:78477"/>
    </reaction>
    <physiologicalReaction direction="left-to-right" evidence="43">
        <dbReference type="Rhea" id="RHEA:41897"/>
    </physiologicalReaction>
</comment>
<dbReference type="PROSITE" id="PS52004">
    <property type="entry name" value="KS3_2"/>
    <property type="match status" value="1"/>
</dbReference>
<comment type="catalytic activity">
    <reaction evidence="40">
        <text>3-oxotetradecanoyl-[ACP] + NADPH + H(+) = (3R)-hydroxytetradecanoyl-[ACP] + NADP(+)</text>
        <dbReference type="Rhea" id="RHEA:41888"/>
        <dbReference type="Rhea" id="RHEA-COMP:9645"/>
        <dbReference type="Rhea" id="RHEA-COMP:9646"/>
        <dbReference type="ChEBI" id="CHEBI:15378"/>
        <dbReference type="ChEBI" id="CHEBI:57783"/>
        <dbReference type="ChEBI" id="CHEBI:58349"/>
        <dbReference type="ChEBI" id="CHEBI:78473"/>
        <dbReference type="ChEBI" id="CHEBI:78474"/>
    </reaction>
    <physiologicalReaction direction="left-to-right" evidence="40">
        <dbReference type="Rhea" id="RHEA:41889"/>
    </physiologicalReaction>
</comment>
<keyword evidence="7" id="KW-0663">Pyridoxal phosphate</keyword>
<dbReference type="InterPro" id="IPR013968">
    <property type="entry name" value="PKS_KR"/>
</dbReference>
<dbReference type="Pfam" id="PF22953">
    <property type="entry name" value="SpnB_Rossmann"/>
    <property type="match status" value="1"/>
</dbReference>
<comment type="catalytic activity">
    <reaction evidence="34">
        <text>(2E)-octenoyl-[ACP] + NADPH + H(+) = octanoyl-[ACP] + NADP(+)</text>
        <dbReference type="Rhea" id="RHEA:41848"/>
        <dbReference type="Rhea" id="RHEA-COMP:9635"/>
        <dbReference type="Rhea" id="RHEA-COMP:9636"/>
        <dbReference type="ChEBI" id="CHEBI:15378"/>
        <dbReference type="ChEBI" id="CHEBI:57783"/>
        <dbReference type="ChEBI" id="CHEBI:58349"/>
        <dbReference type="ChEBI" id="CHEBI:78462"/>
        <dbReference type="ChEBI" id="CHEBI:78463"/>
    </reaction>
    <physiologicalReaction direction="left-to-right" evidence="34">
        <dbReference type="Rhea" id="RHEA:41849"/>
    </physiologicalReaction>
</comment>
<evidence type="ECO:0000256" key="16">
    <source>
        <dbReference type="ARBA" id="ARBA00023399"/>
    </source>
</evidence>
<comment type="catalytic activity">
    <reaction evidence="47">
        <text>butanoyl-[ACP] + malonyl-[ACP] + H(+) = 3-oxohexanoyl-[ACP] + holo-[ACP] + CO2</text>
        <dbReference type="Rhea" id="RHEA:41820"/>
        <dbReference type="Rhea" id="RHEA-COMP:9623"/>
        <dbReference type="Rhea" id="RHEA-COMP:9628"/>
        <dbReference type="Rhea" id="RHEA-COMP:9629"/>
        <dbReference type="Rhea" id="RHEA-COMP:9685"/>
        <dbReference type="ChEBI" id="CHEBI:15378"/>
        <dbReference type="ChEBI" id="CHEBI:16526"/>
        <dbReference type="ChEBI" id="CHEBI:64479"/>
        <dbReference type="ChEBI" id="CHEBI:78449"/>
        <dbReference type="ChEBI" id="CHEBI:78454"/>
        <dbReference type="ChEBI" id="CHEBI:78456"/>
    </reaction>
    <physiologicalReaction direction="left-to-right" evidence="47">
        <dbReference type="Rhea" id="RHEA:41821"/>
    </physiologicalReaction>
</comment>
<dbReference type="Gene3D" id="1.10.1200.10">
    <property type="entry name" value="ACP-like"/>
    <property type="match status" value="1"/>
</dbReference>
<evidence type="ECO:0000256" key="51">
    <source>
        <dbReference type="PROSITE-ProRule" id="PRU01363"/>
    </source>
</evidence>
<evidence type="ECO:0000256" key="9">
    <source>
        <dbReference type="ARBA" id="ARBA00023268"/>
    </source>
</evidence>
<evidence type="ECO:0000256" key="46">
    <source>
        <dbReference type="ARBA" id="ARBA00049422"/>
    </source>
</evidence>
<comment type="catalytic activity">
    <reaction evidence="49">
        <text>octanoyl-[ACP] + malonyl-[ACP] + H(+) = 3-oxodecanoyl-[ACP] + holo-[ACP] + CO2</text>
        <dbReference type="Rhea" id="RHEA:41852"/>
        <dbReference type="Rhea" id="RHEA-COMP:9623"/>
        <dbReference type="Rhea" id="RHEA-COMP:9636"/>
        <dbReference type="Rhea" id="RHEA-COMP:9637"/>
        <dbReference type="Rhea" id="RHEA-COMP:9685"/>
        <dbReference type="ChEBI" id="CHEBI:15378"/>
        <dbReference type="ChEBI" id="CHEBI:16526"/>
        <dbReference type="ChEBI" id="CHEBI:64479"/>
        <dbReference type="ChEBI" id="CHEBI:78449"/>
        <dbReference type="ChEBI" id="CHEBI:78463"/>
        <dbReference type="ChEBI" id="CHEBI:78464"/>
    </reaction>
    <physiologicalReaction direction="left-to-right" evidence="49">
        <dbReference type="Rhea" id="RHEA:41853"/>
    </physiologicalReaction>
</comment>
<proteinExistence type="inferred from homology"/>
<dbReference type="InterPro" id="IPR020843">
    <property type="entry name" value="ER"/>
</dbReference>
<keyword evidence="8" id="KW-0456">Lyase</keyword>
<evidence type="ECO:0000256" key="3">
    <source>
        <dbReference type="ARBA" id="ARBA00022450"/>
    </source>
</evidence>
<evidence type="ECO:0000256" key="29">
    <source>
        <dbReference type="ARBA" id="ARBA00047953"/>
    </source>
</evidence>
<comment type="catalytic activity">
    <reaction evidence="16">
        <text>(3R)-hydroxyoctadecanoyl-[ACP] = (2E)-octadecenoyl-[ACP] + H2O</text>
        <dbReference type="Rhea" id="RHEA:41924"/>
        <dbReference type="Rhea" id="RHEA-COMP:9654"/>
        <dbReference type="Rhea" id="RHEA-COMP:9655"/>
        <dbReference type="ChEBI" id="CHEBI:15377"/>
        <dbReference type="ChEBI" id="CHEBI:78488"/>
        <dbReference type="ChEBI" id="CHEBI:78489"/>
    </reaction>
    <physiologicalReaction direction="left-to-right" evidence="16">
        <dbReference type="Rhea" id="RHEA:41925"/>
    </physiologicalReaction>
</comment>
<dbReference type="PROSITE" id="PS50075">
    <property type="entry name" value="CARRIER"/>
    <property type="match status" value="1"/>
</dbReference>
<evidence type="ECO:0000256" key="44">
    <source>
        <dbReference type="ARBA" id="ARBA00049263"/>
    </source>
</evidence>
<evidence type="ECO:0000256" key="36">
    <source>
        <dbReference type="ARBA" id="ARBA00048571"/>
    </source>
</evidence>
<evidence type="ECO:0000256" key="2">
    <source>
        <dbReference type="ARBA" id="ARBA00006484"/>
    </source>
</evidence>
<comment type="function">
    <text evidence="19">Fatty acid synthetase is a multifunctional enzyme that catalyzes the de novo biosynthesis of long-chain saturated fatty acids starting from acetyl-CoA and malonyl-CoA in the presence of NADPH. This multifunctional protein contains 7 catalytic activities and a site for the binding of the prosthetic group 4'-phosphopantetheine of the acyl carrier protein ([ACP]) domain.</text>
</comment>
<comment type="catalytic activity">
    <reaction evidence="18">
        <text>(3R)-hydroxybutanoyl-[ACP] = (2E)-butenoyl-[ACP] + H2O</text>
        <dbReference type="Rhea" id="RHEA:41808"/>
        <dbReference type="Rhea" id="RHEA-COMP:9626"/>
        <dbReference type="Rhea" id="RHEA-COMP:9627"/>
        <dbReference type="ChEBI" id="CHEBI:15377"/>
        <dbReference type="ChEBI" id="CHEBI:78451"/>
        <dbReference type="ChEBI" id="CHEBI:78453"/>
    </reaction>
    <physiologicalReaction direction="left-to-right" evidence="18">
        <dbReference type="Rhea" id="RHEA:41809"/>
    </physiologicalReaction>
</comment>
<feature type="domain" description="Ketosynthase family 3 (KS3)" evidence="53">
    <location>
        <begin position="44"/>
        <end position="471"/>
    </location>
</feature>
<dbReference type="Gene3D" id="3.40.50.1820">
    <property type="entry name" value="alpha/beta hydrolase"/>
    <property type="match status" value="1"/>
</dbReference>
<dbReference type="SMART" id="SM00825">
    <property type="entry name" value="PKS_KS"/>
    <property type="match status" value="1"/>
</dbReference>
<dbReference type="PROSITE" id="PS52019">
    <property type="entry name" value="PKS_MFAS_DH"/>
    <property type="match status" value="1"/>
</dbReference>
<dbReference type="InterPro" id="IPR057326">
    <property type="entry name" value="KR_dom"/>
</dbReference>
<evidence type="ECO:0000256" key="24">
    <source>
        <dbReference type="ARBA" id="ARBA00047451"/>
    </source>
</evidence>
<dbReference type="InterPro" id="IPR014031">
    <property type="entry name" value="Ketoacyl_synth_C"/>
</dbReference>
<evidence type="ECO:0000256" key="43">
    <source>
        <dbReference type="ARBA" id="ARBA00049171"/>
    </source>
</evidence>
<dbReference type="InterPro" id="IPR018201">
    <property type="entry name" value="Ketoacyl_synth_AS"/>
</dbReference>
<evidence type="ECO:0000259" key="53">
    <source>
        <dbReference type="PROSITE" id="PS52004"/>
    </source>
</evidence>
<evidence type="ECO:0000256" key="7">
    <source>
        <dbReference type="ARBA" id="ARBA00022898"/>
    </source>
</evidence>
<dbReference type="PANTHER" id="PTHR43775:SF51">
    <property type="entry name" value="INACTIVE PHENOLPHTHIOCEROL SYNTHESIS POLYKETIDE SYNTHASE TYPE I PKS1-RELATED"/>
    <property type="match status" value="1"/>
</dbReference>
<dbReference type="InterPro" id="IPR020802">
    <property type="entry name" value="TesA-like"/>
</dbReference>
<dbReference type="InterPro" id="IPR020841">
    <property type="entry name" value="PKS_Beta-ketoAc_synthase_dom"/>
</dbReference>
<dbReference type="InterPro" id="IPR049552">
    <property type="entry name" value="PKS_DH_N"/>
</dbReference>
<dbReference type="CDD" id="cd00833">
    <property type="entry name" value="PKS"/>
    <property type="match status" value="1"/>
</dbReference>
<evidence type="ECO:0000256" key="13">
    <source>
        <dbReference type="ARBA" id="ARBA00023388"/>
    </source>
</evidence>
<keyword evidence="9" id="KW-0511">Multifunctional enzyme</keyword>
<dbReference type="RefSeq" id="WP_051523665.1">
    <property type="nucleotide sequence ID" value="NZ_AP018933.1"/>
</dbReference>
<comment type="catalytic activity">
    <reaction evidence="37">
        <text>a 2,3-saturated acyl-[ACP] + NADP(+) = a (2E)-enoyl-[ACP] + NADPH + H(+)</text>
        <dbReference type="Rhea" id="RHEA:22564"/>
        <dbReference type="Rhea" id="RHEA-COMP:9925"/>
        <dbReference type="Rhea" id="RHEA-COMP:9926"/>
        <dbReference type="ChEBI" id="CHEBI:15378"/>
        <dbReference type="ChEBI" id="CHEBI:57783"/>
        <dbReference type="ChEBI" id="CHEBI:58349"/>
        <dbReference type="ChEBI" id="CHEBI:78784"/>
        <dbReference type="ChEBI" id="CHEBI:78785"/>
        <dbReference type="EC" id="1.3.1.39"/>
    </reaction>
    <physiologicalReaction direction="right-to-left" evidence="37">
        <dbReference type="Rhea" id="RHEA:22566"/>
    </physiologicalReaction>
</comment>
<dbReference type="Gene3D" id="3.30.70.3290">
    <property type="match status" value="1"/>
</dbReference>
<comment type="catalytic activity">
    <reaction evidence="39">
        <text>hexadecanoyl-[ACP] + H2O = hexadecanoate + holo-[ACP] + H(+)</text>
        <dbReference type="Rhea" id="RHEA:41932"/>
        <dbReference type="Rhea" id="RHEA-COMP:9652"/>
        <dbReference type="Rhea" id="RHEA-COMP:9685"/>
        <dbReference type="ChEBI" id="CHEBI:7896"/>
        <dbReference type="ChEBI" id="CHEBI:15377"/>
        <dbReference type="ChEBI" id="CHEBI:15378"/>
        <dbReference type="ChEBI" id="CHEBI:64479"/>
        <dbReference type="ChEBI" id="CHEBI:78483"/>
        <dbReference type="EC" id="3.1.2.14"/>
    </reaction>
    <physiologicalReaction direction="left-to-right" evidence="39">
        <dbReference type="Rhea" id="RHEA:41933"/>
    </physiologicalReaction>
</comment>
<comment type="catalytic activity">
    <reaction evidence="36">
        <text>3-oxohexanoyl-[ACP] + NADPH + H(+) = (3R)-hydroxyhexanoyl-[ACP] + NADP(+)</text>
        <dbReference type="Rhea" id="RHEA:41824"/>
        <dbReference type="Rhea" id="RHEA-COMP:9629"/>
        <dbReference type="Rhea" id="RHEA-COMP:9630"/>
        <dbReference type="ChEBI" id="CHEBI:15378"/>
        <dbReference type="ChEBI" id="CHEBI:57783"/>
        <dbReference type="ChEBI" id="CHEBI:58349"/>
        <dbReference type="ChEBI" id="CHEBI:78456"/>
        <dbReference type="ChEBI" id="CHEBI:78457"/>
    </reaction>
    <physiologicalReaction direction="left-to-right" evidence="36">
        <dbReference type="Rhea" id="RHEA:41825"/>
    </physiologicalReaction>
</comment>
<dbReference type="GO" id="GO:0004316">
    <property type="term" value="F:3-oxoacyl-[acyl-carrier-protein] reductase (NADPH) activity"/>
    <property type="evidence" value="ECO:0007669"/>
    <property type="project" value="UniProtKB-EC"/>
</dbReference>
<dbReference type="InterPro" id="IPR001227">
    <property type="entry name" value="Ac_transferase_dom_sf"/>
</dbReference>
<dbReference type="InterPro" id="IPR032821">
    <property type="entry name" value="PKS_assoc"/>
</dbReference>
<dbReference type="CDD" id="cd08956">
    <property type="entry name" value="KR_3_FAS_SDR_x"/>
    <property type="match status" value="1"/>
</dbReference>
<dbReference type="InterPro" id="IPR014043">
    <property type="entry name" value="Acyl_transferase_dom"/>
</dbReference>
<dbReference type="InterPro" id="IPR020806">
    <property type="entry name" value="PKS_PP-bd"/>
</dbReference>
<evidence type="ECO:0000256" key="50">
    <source>
        <dbReference type="ARBA" id="ARBA00054155"/>
    </source>
</evidence>
<dbReference type="Pfam" id="PF00550">
    <property type="entry name" value="PP-binding"/>
    <property type="match status" value="1"/>
</dbReference>
<comment type="catalytic activity">
    <reaction evidence="46">
        <text>3-oxooctanoyl-[ACP] + NADPH + H(+) = (3R)-hydroxyoctanoyl-[ACP] + NADP(+)</text>
        <dbReference type="Rhea" id="RHEA:41840"/>
        <dbReference type="Rhea" id="RHEA-COMP:9633"/>
        <dbReference type="Rhea" id="RHEA-COMP:9634"/>
        <dbReference type="ChEBI" id="CHEBI:15378"/>
        <dbReference type="ChEBI" id="CHEBI:57783"/>
        <dbReference type="ChEBI" id="CHEBI:58349"/>
        <dbReference type="ChEBI" id="CHEBI:78460"/>
        <dbReference type="ChEBI" id="CHEBI:78461"/>
    </reaction>
    <physiologicalReaction direction="left-to-right" evidence="46">
        <dbReference type="Rhea" id="RHEA:41841"/>
    </physiologicalReaction>
</comment>
<comment type="catalytic activity">
    <reaction evidence="23">
        <text>3-oxodecanoyl-[ACP] + NADPH + H(+) = (3R)-hydroxydecanoyl-[ACP] + NADP(+)</text>
        <dbReference type="Rhea" id="RHEA:41856"/>
        <dbReference type="Rhea" id="RHEA-COMP:9637"/>
        <dbReference type="Rhea" id="RHEA-COMP:9638"/>
        <dbReference type="ChEBI" id="CHEBI:15378"/>
        <dbReference type="ChEBI" id="CHEBI:57783"/>
        <dbReference type="ChEBI" id="CHEBI:58349"/>
        <dbReference type="ChEBI" id="CHEBI:78464"/>
        <dbReference type="ChEBI" id="CHEBI:78466"/>
    </reaction>
    <physiologicalReaction direction="left-to-right" evidence="23">
        <dbReference type="Rhea" id="RHEA:41857"/>
    </physiologicalReaction>
</comment>
<comment type="catalytic activity">
    <reaction evidence="22">
        <text>a (3R)-hydroxyacyl-[ACP] + NADP(+) = a 3-oxoacyl-[ACP] + NADPH + H(+)</text>
        <dbReference type="Rhea" id="RHEA:17397"/>
        <dbReference type="Rhea" id="RHEA-COMP:9916"/>
        <dbReference type="Rhea" id="RHEA-COMP:9945"/>
        <dbReference type="ChEBI" id="CHEBI:15378"/>
        <dbReference type="ChEBI" id="CHEBI:57783"/>
        <dbReference type="ChEBI" id="CHEBI:58349"/>
        <dbReference type="ChEBI" id="CHEBI:78776"/>
        <dbReference type="ChEBI" id="CHEBI:78827"/>
        <dbReference type="EC" id="1.1.1.100"/>
    </reaction>
    <physiologicalReaction direction="right-to-left" evidence="22">
        <dbReference type="Rhea" id="RHEA:17399"/>
    </physiologicalReaction>
</comment>
<evidence type="ECO:0000256" key="45">
    <source>
        <dbReference type="ARBA" id="ARBA00049414"/>
    </source>
</evidence>
<evidence type="ECO:0000256" key="11">
    <source>
        <dbReference type="ARBA" id="ARBA00023351"/>
    </source>
</evidence>
<evidence type="ECO:0000259" key="54">
    <source>
        <dbReference type="PROSITE" id="PS52019"/>
    </source>
</evidence>
<evidence type="ECO:0000256" key="8">
    <source>
        <dbReference type="ARBA" id="ARBA00023239"/>
    </source>
</evidence>
<dbReference type="GO" id="GO:0006633">
    <property type="term" value="P:fatty acid biosynthetic process"/>
    <property type="evidence" value="ECO:0007669"/>
    <property type="project" value="UniProtKB-UniPathway"/>
</dbReference>
<accession>A0A348HC00</accession>
<name>A0A348HC00_9GAMM</name>
<comment type="function">
    <text evidence="50">Involved in production of the polyketide antibiotic thailandamide.</text>
</comment>
<feature type="region of interest" description="N-terminal hotdog fold" evidence="51">
    <location>
        <begin position="951"/>
        <end position="1080"/>
    </location>
</feature>
<comment type="catalytic activity">
    <reaction evidence="30">
        <text>acetyl-[ACP] + malonyl-[ACP] + H(+) = 3-oxobutanoyl-[ACP] + holo-[ACP] + CO2</text>
        <dbReference type="Rhea" id="RHEA:41800"/>
        <dbReference type="Rhea" id="RHEA-COMP:9621"/>
        <dbReference type="Rhea" id="RHEA-COMP:9623"/>
        <dbReference type="Rhea" id="RHEA-COMP:9625"/>
        <dbReference type="Rhea" id="RHEA-COMP:9685"/>
        <dbReference type="ChEBI" id="CHEBI:15378"/>
        <dbReference type="ChEBI" id="CHEBI:16526"/>
        <dbReference type="ChEBI" id="CHEBI:64479"/>
        <dbReference type="ChEBI" id="CHEBI:78446"/>
        <dbReference type="ChEBI" id="CHEBI:78449"/>
        <dbReference type="ChEBI" id="CHEBI:78450"/>
    </reaction>
    <physiologicalReaction direction="left-to-right" evidence="30">
        <dbReference type="Rhea" id="RHEA:41801"/>
    </physiologicalReaction>
</comment>
<comment type="catalytic activity">
    <reaction evidence="41">
        <text>(2E)-octadecenoyl-[ACP] + NADPH + H(+) = octadecanoyl-[ACP] + NADP(+)</text>
        <dbReference type="Rhea" id="RHEA:41928"/>
        <dbReference type="Rhea" id="RHEA-COMP:9655"/>
        <dbReference type="Rhea" id="RHEA-COMP:9656"/>
        <dbReference type="ChEBI" id="CHEBI:15378"/>
        <dbReference type="ChEBI" id="CHEBI:57783"/>
        <dbReference type="ChEBI" id="CHEBI:58349"/>
        <dbReference type="ChEBI" id="CHEBI:78489"/>
        <dbReference type="ChEBI" id="CHEBI:78495"/>
    </reaction>
    <physiologicalReaction direction="left-to-right" evidence="41">
        <dbReference type="Rhea" id="RHEA:41929"/>
    </physiologicalReaction>
</comment>
<dbReference type="SUPFAM" id="SSF52151">
    <property type="entry name" value="FabD/lysophospholipase-like"/>
    <property type="match status" value="1"/>
</dbReference>
<dbReference type="Pfam" id="PF16197">
    <property type="entry name" value="KAsynt_C_assoc"/>
    <property type="match status" value="1"/>
</dbReference>
<dbReference type="InterPro" id="IPR011032">
    <property type="entry name" value="GroES-like_sf"/>
</dbReference>
<evidence type="ECO:0000256" key="21">
    <source>
        <dbReference type="ARBA" id="ARBA00047394"/>
    </source>
</evidence>
<comment type="catalytic activity">
    <reaction evidence="10">
        <text>(3R)-hydroxyoctanoyl-[ACP] = (2E)-octenoyl-[ACP] + H2O</text>
        <dbReference type="Rhea" id="RHEA:41844"/>
        <dbReference type="Rhea" id="RHEA-COMP:9634"/>
        <dbReference type="Rhea" id="RHEA-COMP:9635"/>
        <dbReference type="ChEBI" id="CHEBI:15377"/>
        <dbReference type="ChEBI" id="CHEBI:78461"/>
        <dbReference type="ChEBI" id="CHEBI:78462"/>
    </reaction>
    <physiologicalReaction direction="left-to-right" evidence="10">
        <dbReference type="Rhea" id="RHEA:41845"/>
    </physiologicalReaction>
</comment>
<evidence type="ECO:0000256" key="40">
    <source>
        <dbReference type="ARBA" id="ARBA00048935"/>
    </source>
</evidence>
<comment type="catalytic activity">
    <reaction evidence="14">
        <text>a (3R)-hydroxyacyl-[ACP] = a (2E)-enoyl-[ACP] + H2O</text>
        <dbReference type="Rhea" id="RHEA:13097"/>
        <dbReference type="Rhea" id="RHEA-COMP:9925"/>
        <dbReference type="Rhea" id="RHEA-COMP:9945"/>
        <dbReference type="ChEBI" id="CHEBI:15377"/>
        <dbReference type="ChEBI" id="CHEBI:78784"/>
        <dbReference type="ChEBI" id="CHEBI:78827"/>
        <dbReference type="EC" id="4.2.1.59"/>
    </reaction>
    <physiologicalReaction direction="left-to-right" evidence="14">
        <dbReference type="Rhea" id="RHEA:13098"/>
    </physiologicalReaction>
</comment>
<dbReference type="Gene3D" id="3.10.129.110">
    <property type="entry name" value="Polyketide synthase dehydratase"/>
    <property type="match status" value="1"/>
</dbReference>
<comment type="catalytic activity">
    <reaction evidence="21">
        <text>hexanoyl-[ACP] + malonyl-[ACP] + H(+) = 3-oxooctanoyl-[ACP] + holo-[ACP] + CO2</text>
        <dbReference type="Rhea" id="RHEA:41836"/>
        <dbReference type="Rhea" id="RHEA-COMP:9623"/>
        <dbReference type="Rhea" id="RHEA-COMP:9632"/>
        <dbReference type="Rhea" id="RHEA-COMP:9633"/>
        <dbReference type="Rhea" id="RHEA-COMP:9685"/>
        <dbReference type="ChEBI" id="CHEBI:15378"/>
        <dbReference type="ChEBI" id="CHEBI:16526"/>
        <dbReference type="ChEBI" id="CHEBI:64479"/>
        <dbReference type="ChEBI" id="CHEBI:78449"/>
        <dbReference type="ChEBI" id="CHEBI:78459"/>
        <dbReference type="ChEBI" id="CHEBI:78460"/>
    </reaction>
    <physiologicalReaction direction="left-to-right" evidence="21">
        <dbReference type="Rhea" id="RHEA:41837"/>
    </physiologicalReaction>
</comment>
<comment type="catalytic activity">
    <reaction evidence="42">
        <text>decanoyl-[ACP] + malonyl-[ACP] + H(+) = 3-oxododecanoyl-[ACP] + holo-[ACP] + CO2</text>
        <dbReference type="Rhea" id="RHEA:41868"/>
        <dbReference type="Rhea" id="RHEA-COMP:9623"/>
        <dbReference type="Rhea" id="RHEA-COMP:9640"/>
        <dbReference type="Rhea" id="RHEA-COMP:9641"/>
        <dbReference type="Rhea" id="RHEA-COMP:9685"/>
        <dbReference type="ChEBI" id="CHEBI:15378"/>
        <dbReference type="ChEBI" id="CHEBI:16526"/>
        <dbReference type="ChEBI" id="CHEBI:64479"/>
        <dbReference type="ChEBI" id="CHEBI:78449"/>
        <dbReference type="ChEBI" id="CHEBI:78468"/>
        <dbReference type="ChEBI" id="CHEBI:78469"/>
    </reaction>
    <physiologicalReaction direction="left-to-right" evidence="42">
        <dbReference type="Rhea" id="RHEA:41869"/>
    </physiologicalReaction>
</comment>
<dbReference type="GO" id="GO:0004313">
    <property type="term" value="F:[acyl-carrier-protein] S-acetyltransferase activity"/>
    <property type="evidence" value="ECO:0007669"/>
    <property type="project" value="UniProtKB-EC"/>
</dbReference>
<evidence type="ECO:0000256" key="15">
    <source>
        <dbReference type="ARBA" id="ARBA00023398"/>
    </source>
</evidence>
<reference evidence="55 56" key="1">
    <citation type="submission" date="2018-09" db="EMBL/GenBank/DDBJ databases">
        <title>Zymobacter palmae IAM14233 (=T109) whole genome analysis.</title>
        <authorList>
            <person name="Yanase H."/>
        </authorList>
    </citation>
    <scope>NUCLEOTIDE SEQUENCE [LARGE SCALE GENOMIC DNA]</scope>
    <source>
        <strain evidence="55 56">IAM14233</strain>
    </source>
</reference>
<dbReference type="InterPro" id="IPR016035">
    <property type="entry name" value="Acyl_Trfase/lysoPLipase"/>
</dbReference>
<evidence type="ECO:0000256" key="10">
    <source>
        <dbReference type="ARBA" id="ARBA00023332"/>
    </source>
</evidence>
<dbReference type="KEGG" id="zpl:ZBT109_0363"/>
<evidence type="ECO:0000256" key="18">
    <source>
        <dbReference type="ARBA" id="ARBA00023402"/>
    </source>
</evidence>
<evidence type="ECO:0000256" key="1">
    <source>
        <dbReference type="ARBA" id="ARBA00005194"/>
    </source>
</evidence>
<evidence type="ECO:0000256" key="14">
    <source>
        <dbReference type="ARBA" id="ARBA00023394"/>
    </source>
</evidence>
<dbReference type="Gene3D" id="3.40.50.11460">
    <property type="match status" value="1"/>
</dbReference>
<dbReference type="OrthoDB" id="9778690at2"/>
<gene>
    <name evidence="55" type="ORF">ZBT109_0363</name>
</gene>
<dbReference type="Gene3D" id="3.40.50.720">
    <property type="entry name" value="NAD(P)-binding Rossmann-like Domain"/>
    <property type="match status" value="1"/>
</dbReference>
<comment type="catalytic activity">
    <reaction evidence="29">
        <text>3-oxobutanoyl-[ACP] + NADPH + H(+) = (3R)-hydroxybutanoyl-[ACP] + NADP(+)</text>
        <dbReference type="Rhea" id="RHEA:41804"/>
        <dbReference type="Rhea" id="RHEA-COMP:9625"/>
        <dbReference type="Rhea" id="RHEA-COMP:9626"/>
        <dbReference type="ChEBI" id="CHEBI:15378"/>
        <dbReference type="ChEBI" id="CHEBI:57783"/>
        <dbReference type="ChEBI" id="CHEBI:58349"/>
        <dbReference type="ChEBI" id="CHEBI:78450"/>
        <dbReference type="ChEBI" id="CHEBI:78451"/>
    </reaction>
    <physiologicalReaction direction="left-to-right" evidence="29">
        <dbReference type="Rhea" id="RHEA:41805"/>
    </physiologicalReaction>
</comment>
<dbReference type="Gene3D" id="3.90.180.10">
    <property type="entry name" value="Medium-chain alcohol dehydrogenases, catalytic domain"/>
    <property type="match status" value="1"/>
</dbReference>
<evidence type="ECO:0000256" key="32">
    <source>
        <dbReference type="ARBA" id="ARBA00048281"/>
    </source>
</evidence>
<comment type="catalytic activity">
    <reaction evidence="11">
        <text>(3R)-hydroxydodecanoyl-[ACP] = (2E)-dodecenoyl-[ACP] + H2O</text>
        <dbReference type="Rhea" id="RHEA:41876"/>
        <dbReference type="Rhea" id="RHEA-COMP:9642"/>
        <dbReference type="Rhea" id="RHEA-COMP:9643"/>
        <dbReference type="ChEBI" id="CHEBI:15377"/>
        <dbReference type="ChEBI" id="CHEBI:78470"/>
        <dbReference type="ChEBI" id="CHEBI:78472"/>
    </reaction>
    <physiologicalReaction direction="left-to-right" evidence="11">
        <dbReference type="Rhea" id="RHEA:41877"/>
    </physiologicalReaction>
</comment>
<dbReference type="SMART" id="SM00829">
    <property type="entry name" value="PKS_ER"/>
    <property type="match status" value="1"/>
</dbReference>
<evidence type="ECO:0000256" key="39">
    <source>
        <dbReference type="ARBA" id="ARBA00048704"/>
    </source>
</evidence>
<dbReference type="Pfam" id="PF21089">
    <property type="entry name" value="PKS_DH_N"/>
    <property type="match status" value="1"/>
</dbReference>
<evidence type="ECO:0000256" key="49">
    <source>
        <dbReference type="ARBA" id="ARBA00049533"/>
    </source>
</evidence>
<comment type="catalytic activity">
    <reaction evidence="27">
        <text>(2E)-hexadecenoyl-[ACP] + NADPH + H(+) = hexadecanoyl-[ACP] + NADP(+)</text>
        <dbReference type="Rhea" id="RHEA:41912"/>
        <dbReference type="Rhea" id="RHEA-COMP:9651"/>
        <dbReference type="Rhea" id="RHEA-COMP:9652"/>
        <dbReference type="ChEBI" id="CHEBI:15378"/>
        <dbReference type="ChEBI" id="CHEBI:57783"/>
        <dbReference type="ChEBI" id="CHEBI:58349"/>
        <dbReference type="ChEBI" id="CHEBI:78481"/>
        <dbReference type="ChEBI" id="CHEBI:78483"/>
    </reaction>
    <physiologicalReaction direction="left-to-right" evidence="27">
        <dbReference type="Rhea" id="RHEA:41913"/>
    </physiologicalReaction>
</comment>
<dbReference type="SUPFAM" id="SSF51735">
    <property type="entry name" value="NAD(P)-binding Rossmann-fold domains"/>
    <property type="match status" value="3"/>
</dbReference>
<evidence type="ECO:0000256" key="19">
    <source>
        <dbReference type="ARBA" id="ARBA00023442"/>
    </source>
</evidence>
<feature type="active site" description="Proton donor; for dehydratase activity" evidence="51">
    <location>
        <position position="1153"/>
    </location>
</feature>
<dbReference type="Pfam" id="PF00698">
    <property type="entry name" value="Acyl_transf_1"/>
    <property type="match status" value="1"/>
</dbReference>
<feature type="active site" description="Proton acceptor; for dehydratase activity" evidence="51">
    <location>
        <position position="983"/>
    </location>
</feature>
<dbReference type="InterPro" id="IPR042104">
    <property type="entry name" value="PKS_dehydratase_sf"/>
</dbReference>
<evidence type="ECO:0000256" key="34">
    <source>
        <dbReference type="ARBA" id="ARBA00048420"/>
    </source>
</evidence>
<dbReference type="Pfam" id="PF14765">
    <property type="entry name" value="PS-DH"/>
    <property type="match status" value="1"/>
</dbReference>
<evidence type="ECO:0000313" key="55">
    <source>
        <dbReference type="EMBL" id="BBG29152.1"/>
    </source>
</evidence>
<dbReference type="SMART" id="SM00823">
    <property type="entry name" value="PKS_PP"/>
    <property type="match status" value="1"/>
</dbReference>
<dbReference type="InterPro" id="IPR016036">
    <property type="entry name" value="Malonyl_transacylase_ACP-bd"/>
</dbReference>
<dbReference type="InterPro" id="IPR009081">
    <property type="entry name" value="PP-bd_ACP"/>
</dbReference>
<feature type="domain" description="PKS/mFAS DH" evidence="54">
    <location>
        <begin position="951"/>
        <end position="1237"/>
    </location>
</feature>
<dbReference type="SMART" id="SM01294">
    <property type="entry name" value="PKS_PP_betabranch"/>
    <property type="match status" value="1"/>
</dbReference>
<dbReference type="SUPFAM" id="SSF55048">
    <property type="entry name" value="Probable ACP-binding domain of malonyl-CoA ACP transacylase"/>
    <property type="match status" value="1"/>
</dbReference>
<dbReference type="Gene3D" id="3.40.366.10">
    <property type="entry name" value="Malonyl-Coenzyme A Acyl Carrier Protein, domain 2"/>
    <property type="match status" value="1"/>
</dbReference>
<keyword evidence="6" id="KW-0702">S-nitrosylation</keyword>
<dbReference type="SUPFAM" id="SSF47336">
    <property type="entry name" value="ACP-like"/>
    <property type="match status" value="1"/>
</dbReference>
<comment type="similarity">
    <text evidence="2">Belongs to the short-chain dehydrogenases/reductases (SDR) family.</text>
</comment>
<evidence type="ECO:0000256" key="5">
    <source>
        <dbReference type="ARBA" id="ARBA00022679"/>
    </source>
</evidence>
<dbReference type="GO" id="GO:0004312">
    <property type="term" value="F:fatty acid synthase activity"/>
    <property type="evidence" value="ECO:0007669"/>
    <property type="project" value="TreeGrafter"/>
</dbReference>
<feature type="domain" description="Carrier" evidence="52">
    <location>
        <begin position="1999"/>
        <end position="2074"/>
    </location>
</feature>
<comment type="catalytic activity">
    <reaction evidence="26">
        <text>dodecanoyl-[ACP] + malonyl-[ACP] + H(+) = 3-oxotetradecanoyl-[ACP] + holo-[ACP] + CO2</text>
        <dbReference type="Rhea" id="RHEA:41884"/>
        <dbReference type="Rhea" id="RHEA-COMP:9623"/>
        <dbReference type="Rhea" id="RHEA-COMP:9644"/>
        <dbReference type="Rhea" id="RHEA-COMP:9645"/>
        <dbReference type="Rhea" id="RHEA-COMP:9685"/>
        <dbReference type="ChEBI" id="CHEBI:15378"/>
        <dbReference type="ChEBI" id="CHEBI:16526"/>
        <dbReference type="ChEBI" id="CHEBI:64479"/>
        <dbReference type="ChEBI" id="CHEBI:65264"/>
        <dbReference type="ChEBI" id="CHEBI:78449"/>
        <dbReference type="ChEBI" id="CHEBI:78473"/>
    </reaction>
    <physiologicalReaction direction="left-to-right" evidence="26">
        <dbReference type="Rhea" id="RHEA:41885"/>
    </physiologicalReaction>
</comment>
<dbReference type="InterPro" id="IPR014030">
    <property type="entry name" value="Ketoacyl_synth_N"/>
</dbReference>